<keyword evidence="3" id="KW-0732">Signal</keyword>
<keyword evidence="4" id="KW-0472">Membrane</keyword>
<dbReference type="PROSITE" id="PS51257">
    <property type="entry name" value="PROKAR_LIPOPROTEIN"/>
    <property type="match status" value="1"/>
</dbReference>
<evidence type="ECO:0000256" key="4">
    <source>
        <dbReference type="ARBA" id="ARBA00023136"/>
    </source>
</evidence>
<evidence type="ECO:0000313" key="7">
    <source>
        <dbReference type="EMBL" id="WOK07467.1"/>
    </source>
</evidence>
<evidence type="ECO:0000256" key="3">
    <source>
        <dbReference type="ARBA" id="ARBA00022729"/>
    </source>
</evidence>
<proteinExistence type="predicted"/>
<keyword evidence="8" id="KW-1185">Reference proteome</keyword>
<accession>A0ABZ0ISI4</accession>
<keyword evidence="2" id="KW-0812">Transmembrane</keyword>
<dbReference type="Proteomes" id="UP001302349">
    <property type="component" value="Chromosome"/>
</dbReference>
<evidence type="ECO:0000259" key="6">
    <source>
        <dbReference type="Pfam" id="PF01103"/>
    </source>
</evidence>
<protein>
    <submittedName>
        <fullName evidence="7">BamA/TamA family outer membrane protein</fullName>
    </submittedName>
</protein>
<dbReference type="Gene3D" id="2.40.160.50">
    <property type="entry name" value="membrane protein fhac: a member of the omp85/tpsb transporter family"/>
    <property type="match status" value="1"/>
</dbReference>
<keyword evidence="5" id="KW-0998">Cell outer membrane</keyword>
<dbReference type="Pfam" id="PF01103">
    <property type="entry name" value="Omp85"/>
    <property type="match status" value="1"/>
</dbReference>
<name>A0ABZ0ISI4_9BACT</name>
<evidence type="ECO:0000256" key="2">
    <source>
        <dbReference type="ARBA" id="ARBA00022692"/>
    </source>
</evidence>
<dbReference type="InterPro" id="IPR039910">
    <property type="entry name" value="D15-like"/>
</dbReference>
<dbReference type="EMBL" id="CP136051">
    <property type="protein sequence ID" value="WOK07467.1"/>
    <property type="molecule type" value="Genomic_DNA"/>
</dbReference>
<evidence type="ECO:0000256" key="1">
    <source>
        <dbReference type="ARBA" id="ARBA00004370"/>
    </source>
</evidence>
<dbReference type="InterPro" id="IPR000184">
    <property type="entry name" value="Bac_surfAg_D15"/>
</dbReference>
<evidence type="ECO:0000256" key="5">
    <source>
        <dbReference type="ARBA" id="ARBA00023237"/>
    </source>
</evidence>
<evidence type="ECO:0000313" key="8">
    <source>
        <dbReference type="Proteomes" id="UP001302349"/>
    </source>
</evidence>
<gene>
    <name evidence="7" type="ORF">RT717_02375</name>
</gene>
<feature type="domain" description="Bacterial surface antigen (D15)" evidence="6">
    <location>
        <begin position="559"/>
        <end position="743"/>
    </location>
</feature>
<sequence>MKLLIKISVFFMLSALLGASSCRVKKYIPEDELLYTGSKIDLTAETKVDQLSDIEEELETVMRPEPNSKILGVRLGLLAHYKAQRKHPGLYYRFLNKKIGEEPVYLSDVNPLRVEELVNNRLENRGFFRSEISSVEKKGKHTGSVKYTVHVDAPYTIKSYQLDSGSLPIYKEISKYMNRSGFVKPGGRFDLERFKVERDRIDFFLKDKGYYNFNADFLIFEADTNGYNDKSVDLYLRLKRDVPHKSVIPYEVASINVFPHYSLNEGVKNDTVALSGINYIQDSAFFQPRRLAPYILLEKGKRYNPTDSRRTSNRLSSIGSYKFVNIQYDEVGEANASDSLGQLATNIYLSPLKKRALRAELQGVTKSNNFVGPSLSLTYSNRNLFRGGETLSATGKAGYEQQLIKGDNTGLKSIQLGLKGDLVFPRLLFPVEIVRDFKYAVPKTKFSTGVEYLNRSKLYVLQSLTSTFGYSWNATRYVYHELNPISINFVNLAKTTPEFDAILAENDFLRSSFDQKFIGGLTYTFTYNELMSSGIRNPFFVTLNVDMAGNGLGLLNKLTSQREKNTFFGLEYAQYYKSDINVQYYGYLSKTQKLVARVFAGFGFPFGNSVTLPFSKQYFSGGPYSVRAFRVRSLGPGTYKPDSESVGSFFDQAGDIRLEANLEYRFPIYSFLKGAVFADAGNVWLTNENASLPGGKFTSDFIRELGVGFGTGLRVDIQNFVIRLDLAAPIQKPYLPKGERFGFDWKNPVLNFAIGYPF</sequence>
<comment type="subcellular location">
    <subcellularLocation>
        <location evidence="1">Membrane</location>
    </subcellularLocation>
</comment>
<dbReference type="RefSeq" id="WP_317490145.1">
    <property type="nucleotide sequence ID" value="NZ_CP136051.1"/>
</dbReference>
<dbReference type="PANTHER" id="PTHR12815:SF47">
    <property type="entry name" value="TRANSLOCATION AND ASSEMBLY MODULE SUBUNIT TAMA"/>
    <property type="match status" value="1"/>
</dbReference>
<reference evidence="7 8" key="1">
    <citation type="journal article" date="2023" name="Microbiol. Resour. Announc.">
        <title>Complete Genome Sequence of Imperialibacter roseus strain P4T.</title>
        <authorList>
            <person name="Tizabi D.R."/>
            <person name="Bachvaroff T."/>
            <person name="Hill R.T."/>
        </authorList>
    </citation>
    <scope>NUCLEOTIDE SEQUENCE [LARGE SCALE GENOMIC DNA]</scope>
    <source>
        <strain evidence="7 8">P4T</strain>
    </source>
</reference>
<dbReference type="PANTHER" id="PTHR12815">
    <property type="entry name" value="SORTING AND ASSEMBLY MACHINERY SAMM50 PROTEIN FAMILY MEMBER"/>
    <property type="match status" value="1"/>
</dbReference>
<organism evidence="7 8">
    <name type="scientific">Imperialibacter roseus</name>
    <dbReference type="NCBI Taxonomy" id="1324217"/>
    <lineage>
        <taxon>Bacteria</taxon>
        <taxon>Pseudomonadati</taxon>
        <taxon>Bacteroidota</taxon>
        <taxon>Cytophagia</taxon>
        <taxon>Cytophagales</taxon>
        <taxon>Flammeovirgaceae</taxon>
        <taxon>Imperialibacter</taxon>
    </lineage>
</organism>